<dbReference type="InterPro" id="IPR045168">
    <property type="entry name" value="YTH_prot"/>
</dbReference>
<dbReference type="EMBL" id="PKMF04000672">
    <property type="protein sequence ID" value="KAK7822253.1"/>
    <property type="molecule type" value="Genomic_DNA"/>
</dbReference>
<comment type="caution">
    <text evidence="3">The sequence shown here is derived from an EMBL/GenBank/DDBJ whole genome shotgun (WGS) entry which is preliminary data.</text>
</comment>
<organism evidence="3 4">
    <name type="scientific">Quercus suber</name>
    <name type="common">Cork oak</name>
    <dbReference type="NCBI Taxonomy" id="58331"/>
    <lineage>
        <taxon>Eukaryota</taxon>
        <taxon>Viridiplantae</taxon>
        <taxon>Streptophyta</taxon>
        <taxon>Embryophyta</taxon>
        <taxon>Tracheophyta</taxon>
        <taxon>Spermatophyta</taxon>
        <taxon>Magnoliopsida</taxon>
        <taxon>eudicotyledons</taxon>
        <taxon>Gunneridae</taxon>
        <taxon>Pentapetalae</taxon>
        <taxon>rosids</taxon>
        <taxon>fabids</taxon>
        <taxon>Fagales</taxon>
        <taxon>Fagaceae</taxon>
        <taxon>Quercus</taxon>
    </lineage>
</organism>
<sequence>MATVAPLEGRIFTQFAHLEAADLQQDLSLDSQTKATEVSEPAKKPFAKEFRPYQRSATPLSPDLLDPTMRNFPNVYSPTAHYSGGYDGTGTEGYSNTYSTYVNPDGTKMASGVYGENWSFMHPYGYGYAPYDPYSVAGPPFSTMGNGDQLYGHQHYQYPHYFQSLTTTSRPHTPSPVAPSQEDVTTSMAADQKPLTVETSNVSSCGGLKGKNGTAFSKPTFENSFLPGSIYAYGYQDPRSTFDGVRYPVPRFDGPVFSDEKPRPVTGSKKSMSNVNNLLSSKNQNFQPNSHFMGFHDPILMSGIGAAYGFMNNNYPYKFHGHYGNIARYGMGFGYNSYDTQTYWRGHLAVDPKYKHRGRVNGYVGYANDVDCLNELKKGPRGGKGFKNQNESVPTVLAEGQNLPSIETNGEEKDKMSEMPDQEQFNREDFPGDCTDAKFFIIKSYSEDDVHKSIKYHVWASTPNGNKKLQAAYQEAGCPVFLLFSVNTSGQFVGLAEMVGPVDFDKNVEYWQQDKWKGCFPVKWHIVKDIPNSLLKHIALENNDNKPVTNSRDTQEVKLEQGLKMIAIFKEHPSKTSILDDFGFYEDRQKKIQEMKTKQKKFLIKARPSPLIVQEWEGKPTDQEKKGANGELKTQIHLEVTSDLIEKPIPNAQTDEDLQLSENISIEKSGDAPKDVKPVVSENRTAANEVANEAADLQQDLSLDSQTKATEVSEPAKKPFAKEFRPYQRSATPLSPDLLDPTMRNFPNVYSPTAHYSGGYDGTGTEGYSNTYSTYVNPDGTKMASGVYGENWSFMHPYGYGYAPYDPYSVAGPPFSTMGNGDQLYGHQHYQYPHYFQSLTTTSRPHTPSPVAPSQEDVTTSMAADQKPLTVETSNVSSCGGLKGKNGTAFSKPTFENSFLPGSIYAYGYQDPRSTFDGVRYPVPRFDGPVFSDEKPRPVTGSKKSMSNVNNLLSSKNQNFQPNSHFMGFHDPILMSGIGAAYGFMNNNYPYKFHGHYGNIARYGMGFGYNSYDTQTYWRGHLAVDPKYKHRGRVNGYVGYANDVDCLNELKKGPRGGKGFKNQNESVPTVLAEGQNLPSIETNGEEKDKMSEMPDQEQFNREDFPGDCTDAKFFIIKSYSEDDVHKSIKYHVWASTPNGNKKLQAAYQEAGCPVFLLFSVNTSGQFVGLAEMVGPVDFDKNVEYWQQDKWKGCFPVKWHIVKDIPNSLLKHIALENNDNKPVTNSRDTQEVKLEQGLKMIAIFKEHPSKTSILDDFGFYEDRQKKIQEMKTKQKKFLIKARPSPLIVQEWEGKPTDQEKKGANGELKTQIHLEVTSDLIEKPIPNAQTDEDLQLSENISIEKSGDAPKDVKPVVSENRTAANEVANGC</sequence>
<proteinExistence type="predicted"/>
<dbReference type="PANTHER" id="PTHR12357:SF99">
    <property type="entry name" value="YTH DOMAIN-CONTAINING PROTEIN ECT2-RELATED"/>
    <property type="match status" value="1"/>
</dbReference>
<gene>
    <name evidence="3" type="primary">YTHDF2_2</name>
    <name evidence="3" type="ORF">CFP56_036619</name>
</gene>
<dbReference type="PROSITE" id="PS50882">
    <property type="entry name" value="YTH"/>
    <property type="match status" value="2"/>
</dbReference>
<feature type="region of interest" description="Disordered" evidence="1">
    <location>
        <begin position="1339"/>
        <end position="1368"/>
    </location>
</feature>
<dbReference type="PANTHER" id="PTHR12357">
    <property type="entry name" value="YTH YT521-B HOMOLOGY DOMAIN-CONTAINING"/>
    <property type="match status" value="1"/>
</dbReference>
<protein>
    <submittedName>
        <fullName evidence="3">Yth domain-containing family protein 2</fullName>
    </submittedName>
</protein>
<evidence type="ECO:0000256" key="1">
    <source>
        <dbReference type="SAM" id="MobiDB-lite"/>
    </source>
</evidence>
<dbReference type="Gene3D" id="3.10.590.10">
    <property type="entry name" value="ph1033 like domains"/>
    <property type="match status" value="2"/>
</dbReference>
<dbReference type="Pfam" id="PF04146">
    <property type="entry name" value="YTH"/>
    <property type="match status" value="2"/>
</dbReference>
<dbReference type="GO" id="GO:0003729">
    <property type="term" value="F:mRNA binding"/>
    <property type="evidence" value="ECO:0007669"/>
    <property type="project" value="TreeGrafter"/>
</dbReference>
<name>A0AAW0J6T7_QUESU</name>
<evidence type="ECO:0000313" key="3">
    <source>
        <dbReference type="EMBL" id="KAK7822253.1"/>
    </source>
</evidence>
<dbReference type="InterPro" id="IPR007275">
    <property type="entry name" value="YTH_domain"/>
</dbReference>
<feature type="compositionally biased region" description="Basic and acidic residues" evidence="1">
    <location>
        <begin position="1342"/>
        <end position="1351"/>
    </location>
</feature>
<feature type="domain" description="YTH" evidence="2">
    <location>
        <begin position="1111"/>
        <end position="1243"/>
    </location>
</feature>
<dbReference type="GO" id="GO:0061157">
    <property type="term" value="P:mRNA destabilization"/>
    <property type="evidence" value="ECO:0007669"/>
    <property type="project" value="TreeGrafter"/>
</dbReference>
<evidence type="ECO:0000259" key="2">
    <source>
        <dbReference type="PROSITE" id="PS50882"/>
    </source>
</evidence>
<evidence type="ECO:0000313" key="4">
    <source>
        <dbReference type="Proteomes" id="UP000237347"/>
    </source>
</evidence>
<feature type="domain" description="YTH" evidence="2">
    <location>
        <begin position="437"/>
        <end position="569"/>
    </location>
</feature>
<reference evidence="3 4" key="1">
    <citation type="journal article" date="2018" name="Sci. Data">
        <title>The draft genome sequence of cork oak.</title>
        <authorList>
            <person name="Ramos A.M."/>
            <person name="Usie A."/>
            <person name="Barbosa P."/>
            <person name="Barros P.M."/>
            <person name="Capote T."/>
            <person name="Chaves I."/>
            <person name="Simoes F."/>
            <person name="Abreu I."/>
            <person name="Carrasquinho I."/>
            <person name="Faro C."/>
            <person name="Guimaraes J.B."/>
            <person name="Mendonca D."/>
            <person name="Nobrega F."/>
            <person name="Rodrigues L."/>
            <person name="Saibo N.J.M."/>
            <person name="Varela M.C."/>
            <person name="Egas C."/>
            <person name="Matos J."/>
            <person name="Miguel C.M."/>
            <person name="Oliveira M.M."/>
            <person name="Ricardo C.P."/>
            <person name="Goncalves S."/>
        </authorList>
    </citation>
    <scope>NUCLEOTIDE SEQUENCE [LARGE SCALE GENOMIC DNA]</scope>
    <source>
        <strain evidence="4">cv. HL8</strain>
    </source>
</reference>
<accession>A0AAW0J6T7</accession>
<dbReference type="Proteomes" id="UP000237347">
    <property type="component" value="Unassembled WGS sequence"/>
</dbReference>
<dbReference type="GO" id="GO:0005737">
    <property type="term" value="C:cytoplasm"/>
    <property type="evidence" value="ECO:0007669"/>
    <property type="project" value="TreeGrafter"/>
</dbReference>
<dbReference type="CDD" id="cd21134">
    <property type="entry name" value="YTH"/>
    <property type="match status" value="2"/>
</dbReference>
<keyword evidence="4" id="KW-1185">Reference proteome</keyword>